<sequence length="123" mass="14039">MSRSLAPAAVSVFEFVRAEEDGGRAEPREVGTMDELTRGNRSTLRWLARRRHLAVPTRWPGDSEEATGDVSDVMRDRGKWKNLLFSLQRCVLVIIAFLRLTWTCRIIESIKMGPNIKNTKLLL</sequence>
<evidence type="ECO:0000313" key="1">
    <source>
        <dbReference type="EMBL" id="KAG8094673.1"/>
    </source>
</evidence>
<protein>
    <submittedName>
        <fullName evidence="1">Uncharacterized protein</fullName>
    </submittedName>
</protein>
<comment type="caution">
    <text evidence="1">The sequence shown here is derived from an EMBL/GenBank/DDBJ whole genome shotgun (WGS) entry which is preliminary data.</text>
</comment>
<keyword evidence="2" id="KW-1185">Reference proteome</keyword>
<gene>
    <name evidence="1" type="ORF">GUJ93_ZPchr0012g20623</name>
</gene>
<dbReference type="AlphaFoldDB" id="A0A8J5WQ27"/>
<dbReference type="Proteomes" id="UP000729402">
    <property type="component" value="Unassembled WGS sequence"/>
</dbReference>
<evidence type="ECO:0000313" key="2">
    <source>
        <dbReference type="Proteomes" id="UP000729402"/>
    </source>
</evidence>
<organism evidence="1 2">
    <name type="scientific">Zizania palustris</name>
    <name type="common">Northern wild rice</name>
    <dbReference type="NCBI Taxonomy" id="103762"/>
    <lineage>
        <taxon>Eukaryota</taxon>
        <taxon>Viridiplantae</taxon>
        <taxon>Streptophyta</taxon>
        <taxon>Embryophyta</taxon>
        <taxon>Tracheophyta</taxon>
        <taxon>Spermatophyta</taxon>
        <taxon>Magnoliopsida</taxon>
        <taxon>Liliopsida</taxon>
        <taxon>Poales</taxon>
        <taxon>Poaceae</taxon>
        <taxon>BOP clade</taxon>
        <taxon>Oryzoideae</taxon>
        <taxon>Oryzeae</taxon>
        <taxon>Zizaniinae</taxon>
        <taxon>Zizania</taxon>
    </lineage>
</organism>
<dbReference type="EMBL" id="JAAALK010000080">
    <property type="protein sequence ID" value="KAG8094673.1"/>
    <property type="molecule type" value="Genomic_DNA"/>
</dbReference>
<name>A0A8J5WQ27_ZIZPA</name>
<reference evidence="1" key="1">
    <citation type="journal article" date="2021" name="bioRxiv">
        <title>Whole Genome Assembly and Annotation of Northern Wild Rice, Zizania palustris L., Supports a Whole Genome Duplication in the Zizania Genus.</title>
        <authorList>
            <person name="Haas M."/>
            <person name="Kono T."/>
            <person name="Macchietto M."/>
            <person name="Millas R."/>
            <person name="McGilp L."/>
            <person name="Shao M."/>
            <person name="Duquette J."/>
            <person name="Hirsch C.N."/>
            <person name="Kimball J."/>
        </authorList>
    </citation>
    <scope>NUCLEOTIDE SEQUENCE</scope>
    <source>
        <tissue evidence="1">Fresh leaf tissue</tissue>
    </source>
</reference>
<reference evidence="1" key="2">
    <citation type="submission" date="2021-02" db="EMBL/GenBank/DDBJ databases">
        <authorList>
            <person name="Kimball J.A."/>
            <person name="Haas M.W."/>
            <person name="Macchietto M."/>
            <person name="Kono T."/>
            <person name="Duquette J."/>
            <person name="Shao M."/>
        </authorList>
    </citation>
    <scope>NUCLEOTIDE SEQUENCE</scope>
    <source>
        <tissue evidence="1">Fresh leaf tissue</tissue>
    </source>
</reference>
<accession>A0A8J5WQ27</accession>
<proteinExistence type="predicted"/>